<sequence length="355" mass="37740">MSDISLSSSKSRQHSSSRSVKQPIFTRSFNMGFLSSLMLRANFYLLNIVMAAYCMTRFHASVSVAGVAVGVFTIGCLIARFLGGPAVDKFGLKNITYVGFAAVFVASALGLFGLIFTLLIGKEEPEAQREADMMMDDMALEANAQPVDFSETQATKSPAAKEPGTMRRMVNKSLELSVLPVGFVVFISYLAYGAICSYLDPFSVQLHLTSVGQYFFVVYALAMLVTRPLTAKLLDHRGPAPLMLPGFAVLAVGVGMLGIAPNAETLLIAAALIGCGIGAIQPTGLAMATAHMPKERFTVANGTSYMMTDIACGISPIIFGPVVSAIGYRGMYTVLIAVCIVGAAVFAVLHKKGRV</sequence>
<proteinExistence type="predicted"/>
<evidence type="ECO:0000313" key="8">
    <source>
        <dbReference type="Proteomes" id="UP000029052"/>
    </source>
</evidence>
<evidence type="ECO:0000256" key="5">
    <source>
        <dbReference type="SAM" id="Phobius"/>
    </source>
</evidence>
<name>A0A087BE85_9BIFI</name>
<dbReference type="AlphaFoldDB" id="A0A087BE85"/>
<feature type="transmembrane region" description="Helical" evidence="5">
    <location>
        <begin position="242"/>
        <end position="260"/>
    </location>
</feature>
<dbReference type="InterPro" id="IPR036259">
    <property type="entry name" value="MFS_trans_sf"/>
</dbReference>
<keyword evidence="4 5" id="KW-0472">Membrane</keyword>
<dbReference type="InterPro" id="IPR011701">
    <property type="entry name" value="MFS"/>
</dbReference>
<evidence type="ECO:0000256" key="3">
    <source>
        <dbReference type="ARBA" id="ARBA00022989"/>
    </source>
</evidence>
<evidence type="ECO:0000256" key="1">
    <source>
        <dbReference type="ARBA" id="ARBA00004651"/>
    </source>
</evidence>
<dbReference type="Gene3D" id="1.20.1250.20">
    <property type="entry name" value="MFS general substrate transporter like domains"/>
    <property type="match status" value="2"/>
</dbReference>
<dbReference type="PANTHER" id="PTHR23531">
    <property type="entry name" value="QUINOLENE RESISTANCE PROTEIN NORA"/>
    <property type="match status" value="1"/>
</dbReference>
<dbReference type="PANTHER" id="PTHR23531:SF1">
    <property type="entry name" value="QUINOLENE RESISTANCE PROTEIN NORA"/>
    <property type="match status" value="1"/>
</dbReference>
<feature type="transmembrane region" description="Helical" evidence="5">
    <location>
        <begin position="95"/>
        <end position="120"/>
    </location>
</feature>
<evidence type="ECO:0000259" key="6">
    <source>
        <dbReference type="PROSITE" id="PS50850"/>
    </source>
</evidence>
<organism evidence="7 8">
    <name type="scientific">Bifidobacterium magnum</name>
    <dbReference type="NCBI Taxonomy" id="1692"/>
    <lineage>
        <taxon>Bacteria</taxon>
        <taxon>Bacillati</taxon>
        <taxon>Actinomycetota</taxon>
        <taxon>Actinomycetes</taxon>
        <taxon>Bifidobacteriales</taxon>
        <taxon>Bifidobacteriaceae</taxon>
        <taxon>Bifidobacterium</taxon>
    </lineage>
</organism>
<dbReference type="InterPro" id="IPR020846">
    <property type="entry name" value="MFS_dom"/>
</dbReference>
<feature type="transmembrane region" description="Helical" evidence="5">
    <location>
        <begin position="62"/>
        <end position="83"/>
    </location>
</feature>
<comment type="caution">
    <text evidence="7">The sequence shown here is derived from an EMBL/GenBank/DDBJ whole genome shotgun (WGS) entry which is preliminary data.</text>
</comment>
<evidence type="ECO:0000313" key="7">
    <source>
        <dbReference type="EMBL" id="KFI69335.1"/>
    </source>
</evidence>
<evidence type="ECO:0000256" key="2">
    <source>
        <dbReference type="ARBA" id="ARBA00022692"/>
    </source>
</evidence>
<dbReference type="InterPro" id="IPR052714">
    <property type="entry name" value="MFS_Exporter"/>
</dbReference>
<evidence type="ECO:0000256" key="4">
    <source>
        <dbReference type="ARBA" id="ARBA00023136"/>
    </source>
</evidence>
<gene>
    <name evidence="7" type="ORF">BMAGN_1109</name>
</gene>
<dbReference type="GO" id="GO:0005886">
    <property type="term" value="C:plasma membrane"/>
    <property type="evidence" value="ECO:0007669"/>
    <property type="project" value="UniProtKB-SubCell"/>
</dbReference>
<feature type="transmembrane region" description="Helical" evidence="5">
    <location>
        <begin position="266"/>
        <end position="287"/>
    </location>
</feature>
<protein>
    <submittedName>
        <fullName evidence="7">MFS, putative quinolone resistance protein</fullName>
    </submittedName>
</protein>
<dbReference type="EMBL" id="JGZB01000002">
    <property type="protein sequence ID" value="KFI69335.1"/>
    <property type="molecule type" value="Genomic_DNA"/>
</dbReference>
<keyword evidence="3 5" id="KW-1133">Transmembrane helix</keyword>
<feature type="transmembrane region" description="Helical" evidence="5">
    <location>
        <begin position="176"/>
        <end position="199"/>
    </location>
</feature>
<dbReference type="SUPFAM" id="SSF103473">
    <property type="entry name" value="MFS general substrate transporter"/>
    <property type="match status" value="2"/>
</dbReference>
<feature type="transmembrane region" description="Helical" evidence="5">
    <location>
        <begin position="211"/>
        <end position="230"/>
    </location>
</feature>
<keyword evidence="2 5" id="KW-0812">Transmembrane</keyword>
<dbReference type="STRING" id="1692.BMAGN_1109"/>
<reference evidence="7 8" key="1">
    <citation type="submission" date="2014-03" db="EMBL/GenBank/DDBJ databases">
        <title>Genomics of Bifidobacteria.</title>
        <authorList>
            <person name="Ventura M."/>
            <person name="Milani C."/>
            <person name="Lugli G.A."/>
        </authorList>
    </citation>
    <scope>NUCLEOTIDE SEQUENCE [LARGE SCALE GENOMIC DNA]</scope>
    <source>
        <strain evidence="7 8">LMG 11591</strain>
    </source>
</reference>
<dbReference type="GO" id="GO:0022857">
    <property type="term" value="F:transmembrane transporter activity"/>
    <property type="evidence" value="ECO:0007669"/>
    <property type="project" value="InterPro"/>
</dbReference>
<accession>A0A087BE85</accession>
<feature type="domain" description="Major facilitator superfamily (MFS) profile" evidence="6">
    <location>
        <begin position="177"/>
        <end position="355"/>
    </location>
</feature>
<comment type="subcellular location">
    <subcellularLocation>
        <location evidence="1">Cell membrane</location>
        <topology evidence="1">Multi-pass membrane protein</topology>
    </subcellularLocation>
</comment>
<feature type="transmembrane region" description="Helical" evidence="5">
    <location>
        <begin position="331"/>
        <end position="349"/>
    </location>
</feature>
<dbReference type="Pfam" id="PF07690">
    <property type="entry name" value="MFS_1"/>
    <property type="match status" value="1"/>
</dbReference>
<feature type="transmembrane region" description="Helical" evidence="5">
    <location>
        <begin position="37"/>
        <end position="55"/>
    </location>
</feature>
<dbReference type="PROSITE" id="PS50850">
    <property type="entry name" value="MFS"/>
    <property type="match status" value="1"/>
</dbReference>
<feature type="transmembrane region" description="Helical" evidence="5">
    <location>
        <begin position="299"/>
        <end position="319"/>
    </location>
</feature>
<dbReference type="eggNOG" id="COG2814">
    <property type="taxonomic scope" value="Bacteria"/>
</dbReference>
<dbReference type="Proteomes" id="UP000029052">
    <property type="component" value="Unassembled WGS sequence"/>
</dbReference>
<keyword evidence="8" id="KW-1185">Reference proteome</keyword>